<dbReference type="AlphaFoldDB" id="B0DLZ5"/>
<dbReference type="EMBL" id="DS547118">
    <property type="protein sequence ID" value="EDR04381.1"/>
    <property type="molecule type" value="Genomic_DNA"/>
</dbReference>
<evidence type="ECO:0000313" key="2">
    <source>
        <dbReference type="Proteomes" id="UP000001194"/>
    </source>
</evidence>
<evidence type="ECO:0000313" key="1">
    <source>
        <dbReference type="EMBL" id="EDR04381.1"/>
    </source>
</evidence>
<dbReference type="RefSeq" id="XP_001884900.1">
    <property type="nucleotide sequence ID" value="XM_001884865.1"/>
</dbReference>
<dbReference type="InParanoid" id="B0DLZ5"/>
<dbReference type="KEGG" id="lbc:LACBIDRAFT_304598"/>
<dbReference type="HOGENOM" id="CLU_1845436_0_0_1"/>
<accession>B0DLZ5</accession>
<name>B0DLZ5_LACBS</name>
<proteinExistence type="predicted"/>
<keyword evidence="2" id="KW-1185">Reference proteome</keyword>
<protein>
    <submittedName>
        <fullName evidence="1">Predicted protein</fullName>
    </submittedName>
</protein>
<gene>
    <name evidence="1" type="ORF">LACBIDRAFT_304598</name>
</gene>
<reference evidence="1 2" key="1">
    <citation type="journal article" date="2008" name="Nature">
        <title>The genome of Laccaria bicolor provides insights into mycorrhizal symbiosis.</title>
        <authorList>
            <person name="Martin F."/>
            <person name="Aerts A."/>
            <person name="Ahren D."/>
            <person name="Brun A."/>
            <person name="Danchin E.G.J."/>
            <person name="Duchaussoy F."/>
            <person name="Gibon J."/>
            <person name="Kohler A."/>
            <person name="Lindquist E."/>
            <person name="Pereda V."/>
            <person name="Salamov A."/>
            <person name="Shapiro H.J."/>
            <person name="Wuyts J."/>
            <person name="Blaudez D."/>
            <person name="Buee M."/>
            <person name="Brokstein P."/>
            <person name="Canbaeck B."/>
            <person name="Cohen D."/>
            <person name="Courty P.E."/>
            <person name="Coutinho P.M."/>
            <person name="Delaruelle C."/>
            <person name="Detter J.C."/>
            <person name="Deveau A."/>
            <person name="DiFazio S."/>
            <person name="Duplessis S."/>
            <person name="Fraissinet-Tachet L."/>
            <person name="Lucic E."/>
            <person name="Frey-Klett P."/>
            <person name="Fourrey C."/>
            <person name="Feussner I."/>
            <person name="Gay G."/>
            <person name="Grimwood J."/>
            <person name="Hoegger P.J."/>
            <person name="Jain P."/>
            <person name="Kilaru S."/>
            <person name="Labbe J."/>
            <person name="Lin Y.C."/>
            <person name="Legue V."/>
            <person name="Le Tacon F."/>
            <person name="Marmeisse R."/>
            <person name="Melayah D."/>
            <person name="Montanini B."/>
            <person name="Muratet M."/>
            <person name="Nehls U."/>
            <person name="Niculita-Hirzel H."/>
            <person name="Oudot-Le Secq M.P."/>
            <person name="Peter M."/>
            <person name="Quesneville H."/>
            <person name="Rajashekar B."/>
            <person name="Reich M."/>
            <person name="Rouhier N."/>
            <person name="Schmutz J."/>
            <person name="Yin T."/>
            <person name="Chalot M."/>
            <person name="Henrissat B."/>
            <person name="Kuees U."/>
            <person name="Lucas S."/>
            <person name="Van de Peer Y."/>
            <person name="Podila G.K."/>
            <person name="Polle A."/>
            <person name="Pukkila P.J."/>
            <person name="Richardson P.M."/>
            <person name="Rouze P."/>
            <person name="Sanders I.R."/>
            <person name="Stajich J.E."/>
            <person name="Tunlid A."/>
            <person name="Tuskan G."/>
            <person name="Grigoriev I.V."/>
        </authorList>
    </citation>
    <scope>NUCLEOTIDE SEQUENCE [LARGE SCALE GENOMIC DNA]</scope>
    <source>
        <strain evidence="2">S238N-H82 / ATCC MYA-4686</strain>
    </source>
</reference>
<dbReference type="GeneID" id="6080608"/>
<sequence length="139" mass="15868">MVYYILRPRAGTQEARETANLKASYNQPTWELLPSLRDSCLSVLLVTWGPKLGMRQMIVSRYSFKVGLSLSSPTVNRTLTVMLNKIRERCPAHIQNVMICLPQENCLRVLYLPSPILQLPTLHRNSNQTHLTPFLAVPH</sequence>
<organism evidence="2">
    <name type="scientific">Laccaria bicolor (strain S238N-H82 / ATCC MYA-4686)</name>
    <name type="common">Bicoloured deceiver</name>
    <name type="synonym">Laccaria laccata var. bicolor</name>
    <dbReference type="NCBI Taxonomy" id="486041"/>
    <lineage>
        <taxon>Eukaryota</taxon>
        <taxon>Fungi</taxon>
        <taxon>Dikarya</taxon>
        <taxon>Basidiomycota</taxon>
        <taxon>Agaricomycotina</taxon>
        <taxon>Agaricomycetes</taxon>
        <taxon>Agaricomycetidae</taxon>
        <taxon>Agaricales</taxon>
        <taxon>Agaricineae</taxon>
        <taxon>Hydnangiaceae</taxon>
        <taxon>Laccaria</taxon>
    </lineage>
</organism>
<dbReference type="Proteomes" id="UP000001194">
    <property type="component" value="Unassembled WGS sequence"/>
</dbReference>